<feature type="region of interest" description="Disordered" evidence="1">
    <location>
        <begin position="295"/>
        <end position="317"/>
    </location>
</feature>
<organism evidence="3 4">
    <name type="scientific">Phycomyces blakesleeanus (strain ATCC 8743b / DSM 1359 / FGSC 10004 / NBRC 33097 / NRRL 1555)</name>
    <dbReference type="NCBI Taxonomy" id="763407"/>
    <lineage>
        <taxon>Eukaryota</taxon>
        <taxon>Fungi</taxon>
        <taxon>Fungi incertae sedis</taxon>
        <taxon>Mucoromycota</taxon>
        <taxon>Mucoromycotina</taxon>
        <taxon>Mucoromycetes</taxon>
        <taxon>Mucorales</taxon>
        <taxon>Phycomycetaceae</taxon>
        <taxon>Phycomyces</taxon>
    </lineage>
</organism>
<dbReference type="RefSeq" id="XP_018298592.1">
    <property type="nucleotide sequence ID" value="XM_018438918.1"/>
</dbReference>
<sequence length="501" mass="57517">MTLLLTVPEAAASADTIQFKLVLGGEGQAEYMAKHQLLKATAFRSFQQISWLHDALGRNFPLIVIPPLPEPPLLASMDDQDYVERKRLQVGRLLEKIIKRKVLADHPDFIHFLSSDMAPTEIGKPHRGVLSFLRFNRIKPSERGFTAYKASPPVEGDDQETYYRHQIYILTQESYYGSIAEYQNQIIQLRESLGDGLAQMGDQVIETTQSKYRLGEGNQEKSREVQRGLDRGMQVFGLLMDELGFIFTRQGKEEIMKFGDVMIEYKNFMDSLKIVFNVRTQHLIEYAECVKHRNKKKERSEKVKSRLGPTSASPEVQSAIVEEQEATDILEKNRLMFDTCQKKVTNEMRLFESQKRRDIKHAIAENVRLHLRYEKAKLENLEKALETMRAITQQPVTFVHPILPLSDEEIHSSASSVSYATFDTTQAMRRSTRRKRREKSKVEPHVLQSSASLPTWTRKQPPKPTASQSTVRVSPFTQSDGSRVHLSASYDERLGKKWKST</sequence>
<protein>
    <recommendedName>
        <fullName evidence="2">PX domain-containing protein</fullName>
    </recommendedName>
</protein>
<feature type="compositionally biased region" description="Polar residues" evidence="1">
    <location>
        <begin position="465"/>
        <end position="481"/>
    </location>
</feature>
<dbReference type="OrthoDB" id="5227681at2759"/>
<dbReference type="Gene3D" id="1.20.1270.60">
    <property type="entry name" value="Arfaptin homology (AH) domain/BAR domain"/>
    <property type="match status" value="1"/>
</dbReference>
<dbReference type="GO" id="GO:0005768">
    <property type="term" value="C:endosome"/>
    <property type="evidence" value="ECO:0007669"/>
    <property type="project" value="TreeGrafter"/>
</dbReference>
<evidence type="ECO:0000313" key="4">
    <source>
        <dbReference type="Proteomes" id="UP000077315"/>
    </source>
</evidence>
<dbReference type="SMART" id="SM00312">
    <property type="entry name" value="PX"/>
    <property type="match status" value="1"/>
</dbReference>
<proteinExistence type="predicted"/>
<dbReference type="GO" id="GO:0035091">
    <property type="term" value="F:phosphatidylinositol binding"/>
    <property type="evidence" value="ECO:0007669"/>
    <property type="project" value="InterPro"/>
</dbReference>
<accession>A0A162V7F6</accession>
<dbReference type="InterPro" id="IPR001683">
    <property type="entry name" value="PX_dom"/>
</dbReference>
<dbReference type="Pfam" id="PF00787">
    <property type="entry name" value="PX"/>
    <property type="match status" value="1"/>
</dbReference>
<dbReference type="InterPro" id="IPR027267">
    <property type="entry name" value="AH/BAR_dom_sf"/>
</dbReference>
<dbReference type="PROSITE" id="PS50195">
    <property type="entry name" value="PX"/>
    <property type="match status" value="1"/>
</dbReference>
<dbReference type="Gene3D" id="3.30.1520.10">
    <property type="entry name" value="Phox-like domain"/>
    <property type="match status" value="1"/>
</dbReference>
<dbReference type="EMBL" id="KV440971">
    <property type="protein sequence ID" value="OAD80552.1"/>
    <property type="molecule type" value="Genomic_DNA"/>
</dbReference>
<dbReference type="VEuPathDB" id="FungiDB:PHYBLDRAFT_184351"/>
<name>A0A162V7F6_PHYB8</name>
<dbReference type="Pfam" id="PF09325">
    <property type="entry name" value="Vps5"/>
    <property type="match status" value="1"/>
</dbReference>
<keyword evidence="4" id="KW-1185">Reference proteome</keyword>
<gene>
    <name evidence="3" type="ORF">PHYBLDRAFT_184351</name>
</gene>
<feature type="compositionally biased region" description="Polar residues" evidence="1">
    <location>
        <begin position="447"/>
        <end position="458"/>
    </location>
</feature>
<dbReference type="PANTHER" id="PTHR10555:SF170">
    <property type="entry name" value="FI18122P1"/>
    <property type="match status" value="1"/>
</dbReference>
<reference evidence="4" key="1">
    <citation type="submission" date="2015-06" db="EMBL/GenBank/DDBJ databases">
        <title>Expansion of signal transduction pathways in fungi by whole-genome duplication.</title>
        <authorList>
            <consortium name="DOE Joint Genome Institute"/>
            <person name="Corrochano L.M."/>
            <person name="Kuo A."/>
            <person name="Marcet-Houben M."/>
            <person name="Polaino S."/>
            <person name="Salamov A."/>
            <person name="Villalobos J.M."/>
            <person name="Alvarez M.I."/>
            <person name="Avalos J."/>
            <person name="Benito E.P."/>
            <person name="Benoit I."/>
            <person name="Burger G."/>
            <person name="Camino L.P."/>
            <person name="Canovas D."/>
            <person name="Cerda-Olmedo E."/>
            <person name="Cheng J.-F."/>
            <person name="Dominguez A."/>
            <person name="Elias M."/>
            <person name="Eslava A.P."/>
            <person name="Glaser F."/>
            <person name="Grimwood J."/>
            <person name="Gutierrez G."/>
            <person name="Heitman J."/>
            <person name="Henrissat B."/>
            <person name="Iturriaga E.A."/>
            <person name="Lang B.F."/>
            <person name="Lavin J.L."/>
            <person name="Lee S."/>
            <person name="Li W."/>
            <person name="Lindquist E."/>
            <person name="Lopez-Garcia S."/>
            <person name="Luque E.M."/>
            <person name="Marcos A.T."/>
            <person name="Martin J."/>
            <person name="McCluskey K."/>
            <person name="Medina H.R."/>
            <person name="Miralles-Duran A."/>
            <person name="Miyazaki A."/>
            <person name="Munoz-Torres E."/>
            <person name="Oguiza J.A."/>
            <person name="Ohm R."/>
            <person name="Olmedo M."/>
            <person name="Orejas M."/>
            <person name="Ortiz-Castellanos L."/>
            <person name="Pisabarro A.G."/>
            <person name="Rodriguez-Romero J."/>
            <person name="Ruiz-Herrera J."/>
            <person name="Ruiz-Vazquez R."/>
            <person name="Sanz C."/>
            <person name="Schackwitz W."/>
            <person name="Schmutz J."/>
            <person name="Shahriari M."/>
            <person name="Shelest E."/>
            <person name="Silva-Franco F."/>
            <person name="Soanes D."/>
            <person name="Syed K."/>
            <person name="Tagua V.G."/>
            <person name="Talbot N.J."/>
            <person name="Thon M."/>
            <person name="De vries R.P."/>
            <person name="Wiebenga A."/>
            <person name="Yadav J.S."/>
            <person name="Braun E.L."/>
            <person name="Baker S."/>
            <person name="Garre V."/>
            <person name="Horwitz B."/>
            <person name="Torres-Martinez S."/>
            <person name="Idnurm A."/>
            <person name="Herrera-Estrella A."/>
            <person name="Gabaldon T."/>
            <person name="Grigoriev I.V."/>
        </authorList>
    </citation>
    <scope>NUCLEOTIDE SEQUENCE [LARGE SCALE GENOMIC DNA]</scope>
    <source>
        <strain evidence="4">NRRL 1555(-)</strain>
    </source>
</reference>
<evidence type="ECO:0000313" key="3">
    <source>
        <dbReference type="EMBL" id="OAD80552.1"/>
    </source>
</evidence>
<dbReference type="Proteomes" id="UP000077315">
    <property type="component" value="Unassembled WGS sequence"/>
</dbReference>
<feature type="region of interest" description="Disordered" evidence="1">
    <location>
        <begin position="425"/>
        <end position="501"/>
    </location>
</feature>
<feature type="compositionally biased region" description="Basic residues" evidence="1">
    <location>
        <begin position="430"/>
        <end position="439"/>
    </location>
</feature>
<dbReference type="InterPro" id="IPR036871">
    <property type="entry name" value="PX_dom_sf"/>
</dbReference>
<dbReference type="InParanoid" id="A0A162V7F6"/>
<dbReference type="STRING" id="763407.A0A162V7F6"/>
<evidence type="ECO:0000256" key="1">
    <source>
        <dbReference type="SAM" id="MobiDB-lite"/>
    </source>
</evidence>
<feature type="domain" description="PX" evidence="2">
    <location>
        <begin position="1"/>
        <end position="120"/>
    </location>
</feature>
<dbReference type="AlphaFoldDB" id="A0A162V7F6"/>
<dbReference type="GeneID" id="28999824"/>
<dbReference type="InterPro" id="IPR015404">
    <property type="entry name" value="Vps5_C"/>
</dbReference>
<dbReference type="SUPFAM" id="SSF64268">
    <property type="entry name" value="PX domain"/>
    <property type="match status" value="1"/>
</dbReference>
<dbReference type="PANTHER" id="PTHR10555">
    <property type="entry name" value="SORTING NEXIN"/>
    <property type="match status" value="1"/>
</dbReference>
<evidence type="ECO:0000259" key="2">
    <source>
        <dbReference type="PROSITE" id="PS50195"/>
    </source>
</evidence>